<dbReference type="Proteomes" id="UP001233999">
    <property type="component" value="Unassembled WGS sequence"/>
</dbReference>
<evidence type="ECO:0000313" key="3">
    <source>
        <dbReference type="Proteomes" id="UP001233999"/>
    </source>
</evidence>
<sequence>AVATSNSTRSISATNVFLLLVLMCLGYISFHFGDYLFLIFWYNKERGTGFDTLLYEFMSYRLVQYSTIVLFCSQLIVIRALCRLFSFQSNTTSCTKFHVMIVLLLARLAVLPMFSITDFGYTIYIFHIFTYLF</sequence>
<gene>
    <name evidence="2" type="ORF">L9F63_020677</name>
</gene>
<evidence type="ECO:0000256" key="1">
    <source>
        <dbReference type="SAM" id="Phobius"/>
    </source>
</evidence>
<feature type="non-terminal residue" evidence="2">
    <location>
        <position position="1"/>
    </location>
</feature>
<reference evidence="2" key="1">
    <citation type="journal article" date="2023" name="IScience">
        <title>Live-bearing cockroach genome reveals convergent evolutionary mechanisms linked to viviparity in insects and beyond.</title>
        <authorList>
            <person name="Fouks B."/>
            <person name="Harrison M.C."/>
            <person name="Mikhailova A.A."/>
            <person name="Marchal E."/>
            <person name="English S."/>
            <person name="Carruthers M."/>
            <person name="Jennings E.C."/>
            <person name="Chiamaka E.L."/>
            <person name="Frigard R.A."/>
            <person name="Pippel M."/>
            <person name="Attardo G.M."/>
            <person name="Benoit J.B."/>
            <person name="Bornberg-Bauer E."/>
            <person name="Tobe S.S."/>
        </authorList>
    </citation>
    <scope>NUCLEOTIDE SEQUENCE</scope>
    <source>
        <strain evidence="2">Stay&amp;Tobe</strain>
    </source>
</reference>
<protein>
    <submittedName>
        <fullName evidence="2">Uncharacterized protein</fullName>
    </submittedName>
</protein>
<dbReference type="EMBL" id="JASPKZ010007327">
    <property type="protein sequence ID" value="KAJ9584972.1"/>
    <property type="molecule type" value="Genomic_DNA"/>
</dbReference>
<evidence type="ECO:0000313" key="2">
    <source>
        <dbReference type="EMBL" id="KAJ9584972.1"/>
    </source>
</evidence>
<proteinExistence type="predicted"/>
<keyword evidence="1" id="KW-1133">Transmembrane helix</keyword>
<keyword evidence="1" id="KW-0812">Transmembrane</keyword>
<feature type="transmembrane region" description="Helical" evidence="1">
    <location>
        <begin position="16"/>
        <end position="42"/>
    </location>
</feature>
<accession>A0AAD7ZRS9</accession>
<reference evidence="2" key="2">
    <citation type="submission" date="2023-05" db="EMBL/GenBank/DDBJ databases">
        <authorList>
            <person name="Fouks B."/>
        </authorList>
    </citation>
    <scope>NUCLEOTIDE SEQUENCE</scope>
    <source>
        <strain evidence="2">Stay&amp;Tobe</strain>
        <tissue evidence="2">Testes</tissue>
    </source>
</reference>
<feature type="transmembrane region" description="Helical" evidence="1">
    <location>
        <begin position="62"/>
        <end position="85"/>
    </location>
</feature>
<organism evidence="2 3">
    <name type="scientific">Diploptera punctata</name>
    <name type="common">Pacific beetle cockroach</name>
    <dbReference type="NCBI Taxonomy" id="6984"/>
    <lineage>
        <taxon>Eukaryota</taxon>
        <taxon>Metazoa</taxon>
        <taxon>Ecdysozoa</taxon>
        <taxon>Arthropoda</taxon>
        <taxon>Hexapoda</taxon>
        <taxon>Insecta</taxon>
        <taxon>Pterygota</taxon>
        <taxon>Neoptera</taxon>
        <taxon>Polyneoptera</taxon>
        <taxon>Dictyoptera</taxon>
        <taxon>Blattodea</taxon>
        <taxon>Blaberoidea</taxon>
        <taxon>Blaberidae</taxon>
        <taxon>Diplopterinae</taxon>
        <taxon>Diploptera</taxon>
    </lineage>
</organism>
<comment type="caution">
    <text evidence="2">The sequence shown here is derived from an EMBL/GenBank/DDBJ whole genome shotgun (WGS) entry which is preliminary data.</text>
</comment>
<feature type="non-terminal residue" evidence="2">
    <location>
        <position position="133"/>
    </location>
</feature>
<feature type="transmembrane region" description="Helical" evidence="1">
    <location>
        <begin position="97"/>
        <end position="126"/>
    </location>
</feature>
<dbReference type="AlphaFoldDB" id="A0AAD7ZRS9"/>
<keyword evidence="1" id="KW-0472">Membrane</keyword>
<name>A0AAD7ZRS9_DIPPU</name>
<keyword evidence="3" id="KW-1185">Reference proteome</keyword>